<dbReference type="SMART" id="SM00091">
    <property type="entry name" value="PAS"/>
    <property type="match status" value="3"/>
</dbReference>
<accession>A0ABX1P790</accession>
<comment type="catalytic activity">
    <reaction evidence="1">
        <text>ATP + protein L-histidine = ADP + protein N-phospho-L-histidine.</text>
        <dbReference type="EC" id="2.7.13.3"/>
    </reaction>
</comment>
<dbReference type="EMBL" id="QMEB01000084">
    <property type="protein sequence ID" value="NMG20265.1"/>
    <property type="molecule type" value="Genomic_DNA"/>
</dbReference>
<evidence type="ECO:0000256" key="1">
    <source>
        <dbReference type="ARBA" id="ARBA00000085"/>
    </source>
</evidence>
<dbReference type="RefSeq" id="WP_169155529.1">
    <property type="nucleotide sequence ID" value="NZ_CAWPJE010000064.1"/>
</dbReference>
<sequence length="459" mass="52286">MIHPEDLASFQASVAYAIKHFLPWDWVGRVITPSGQLKWIQGRSSAELTSDGSAWDGWLVDITERKRVEAALGESEQQLRLALQTSKLGSWQLDLKTNVLSVSNQCKVNFGVPLSAEFSHQVLMERIHPDDRAWVQAAIQDSIVNRTDYDVEYRTVWDDASIHWALIRGCSLYDKTGNPERMIGMSMDITARKQAQAALRESEARLRFVLDSSQIGEWDLDLTRQPYTARRSLRHDQIFGYESLLPEWNYEIFLTYVHPDDRASVAQKFQHTLSTWADWDFECRIIRSDGELRWIWAKGSVYRDAHNLPSRLIGVVVDFTERKQADALLRESEELNRKILESSYECIKVLDLDGKILYINSGGQRLLKICDFSCYVNSDWIEFWQGEDRQAAQAAIAAALSGGVGRFQGYCPTADGIPKWWEVMVSPILDSTGQPERLLGISRDISDSFAAAFGRSHSI</sequence>
<dbReference type="InterPro" id="IPR013655">
    <property type="entry name" value="PAS_fold_3"/>
</dbReference>
<gene>
    <name evidence="8" type="ORF">DP116_12670</name>
</gene>
<dbReference type="InterPro" id="IPR052162">
    <property type="entry name" value="Sensor_kinase/Photoreceptor"/>
</dbReference>
<dbReference type="Gene3D" id="3.30.450.20">
    <property type="entry name" value="PAS domain"/>
    <property type="match status" value="4"/>
</dbReference>
<dbReference type="Pfam" id="PF08448">
    <property type="entry name" value="PAS_4"/>
    <property type="match status" value="1"/>
</dbReference>
<dbReference type="CDD" id="cd00130">
    <property type="entry name" value="PAS"/>
    <property type="match status" value="3"/>
</dbReference>
<protein>
    <recommendedName>
        <fullName evidence="2">histidine kinase</fullName>
        <ecNumber evidence="2">2.7.13.3</ecNumber>
    </recommendedName>
</protein>
<dbReference type="Gene3D" id="2.10.70.100">
    <property type="match status" value="2"/>
</dbReference>
<dbReference type="Proteomes" id="UP000718564">
    <property type="component" value="Unassembled WGS sequence"/>
</dbReference>
<dbReference type="InterPro" id="IPR013656">
    <property type="entry name" value="PAS_4"/>
</dbReference>
<dbReference type="InterPro" id="IPR035965">
    <property type="entry name" value="PAS-like_dom_sf"/>
</dbReference>
<feature type="domain" description="PAC" evidence="7">
    <location>
        <begin position="149"/>
        <end position="201"/>
    </location>
</feature>
<dbReference type="PANTHER" id="PTHR43304:SF1">
    <property type="entry name" value="PAC DOMAIN-CONTAINING PROTEIN"/>
    <property type="match status" value="1"/>
</dbReference>
<evidence type="ECO:0000259" key="6">
    <source>
        <dbReference type="PROSITE" id="PS50112"/>
    </source>
</evidence>
<evidence type="ECO:0000313" key="9">
    <source>
        <dbReference type="Proteomes" id="UP000718564"/>
    </source>
</evidence>
<keyword evidence="3" id="KW-0597">Phosphoprotein</keyword>
<keyword evidence="5" id="KW-0418">Kinase</keyword>
<proteinExistence type="predicted"/>
<feature type="domain" description="PAS" evidence="6">
    <location>
        <begin position="75"/>
        <end position="146"/>
    </location>
</feature>
<dbReference type="Pfam" id="PF08447">
    <property type="entry name" value="PAS_3"/>
    <property type="match status" value="2"/>
</dbReference>
<dbReference type="PROSITE" id="PS50112">
    <property type="entry name" value="PAS"/>
    <property type="match status" value="2"/>
</dbReference>
<dbReference type="InterPro" id="IPR000014">
    <property type="entry name" value="PAS"/>
</dbReference>
<evidence type="ECO:0000256" key="3">
    <source>
        <dbReference type="ARBA" id="ARBA00022553"/>
    </source>
</evidence>
<evidence type="ECO:0000256" key="4">
    <source>
        <dbReference type="ARBA" id="ARBA00022679"/>
    </source>
</evidence>
<dbReference type="InterPro" id="IPR000700">
    <property type="entry name" value="PAS-assoc_C"/>
</dbReference>
<evidence type="ECO:0000259" key="7">
    <source>
        <dbReference type="PROSITE" id="PS50113"/>
    </source>
</evidence>
<dbReference type="SMART" id="SM00086">
    <property type="entry name" value="PAC"/>
    <property type="match status" value="4"/>
</dbReference>
<name>A0ABX1P790_9CYAN</name>
<dbReference type="InterPro" id="IPR001610">
    <property type="entry name" value="PAC"/>
</dbReference>
<feature type="domain" description="PAC" evidence="7">
    <location>
        <begin position="279"/>
        <end position="331"/>
    </location>
</feature>
<keyword evidence="4" id="KW-0808">Transferase</keyword>
<reference evidence="8 9" key="1">
    <citation type="submission" date="2018-06" db="EMBL/GenBank/DDBJ databases">
        <title>Comparative genomics of Brasilonema spp. strains.</title>
        <authorList>
            <person name="Alvarenga D.O."/>
            <person name="Fiore M.F."/>
            <person name="Varani A.M."/>
        </authorList>
    </citation>
    <scope>NUCLEOTIDE SEQUENCE [LARGE SCALE GENOMIC DNA]</scope>
    <source>
        <strain evidence="8 9">SPC951</strain>
    </source>
</reference>
<organism evidence="8 9">
    <name type="scientific">Brasilonema bromeliae SPC951</name>
    <dbReference type="NCBI Taxonomy" id="385972"/>
    <lineage>
        <taxon>Bacteria</taxon>
        <taxon>Bacillati</taxon>
        <taxon>Cyanobacteriota</taxon>
        <taxon>Cyanophyceae</taxon>
        <taxon>Nostocales</taxon>
        <taxon>Scytonemataceae</taxon>
        <taxon>Brasilonema</taxon>
        <taxon>Bromeliae group (in: Brasilonema)</taxon>
    </lineage>
</organism>
<evidence type="ECO:0000313" key="8">
    <source>
        <dbReference type="EMBL" id="NMG20265.1"/>
    </source>
</evidence>
<dbReference type="PROSITE" id="PS50113">
    <property type="entry name" value="PAC"/>
    <property type="match status" value="2"/>
</dbReference>
<dbReference type="PANTHER" id="PTHR43304">
    <property type="entry name" value="PHYTOCHROME-LIKE PROTEIN CPH1"/>
    <property type="match status" value="1"/>
</dbReference>
<evidence type="ECO:0000256" key="2">
    <source>
        <dbReference type="ARBA" id="ARBA00012438"/>
    </source>
</evidence>
<comment type="caution">
    <text evidence="8">The sequence shown here is derived from an EMBL/GenBank/DDBJ whole genome shotgun (WGS) entry which is preliminary data.</text>
</comment>
<dbReference type="EC" id="2.7.13.3" evidence="2"/>
<keyword evidence="9" id="KW-1185">Reference proteome</keyword>
<dbReference type="NCBIfam" id="TIGR00229">
    <property type="entry name" value="sensory_box"/>
    <property type="match status" value="3"/>
</dbReference>
<dbReference type="SUPFAM" id="SSF55785">
    <property type="entry name" value="PYP-like sensor domain (PAS domain)"/>
    <property type="match status" value="4"/>
</dbReference>
<feature type="domain" description="PAS" evidence="6">
    <location>
        <begin position="332"/>
        <end position="403"/>
    </location>
</feature>
<evidence type="ECO:0000256" key="5">
    <source>
        <dbReference type="ARBA" id="ARBA00022777"/>
    </source>
</evidence>